<reference evidence="1" key="1">
    <citation type="submission" date="2020-07" db="EMBL/GenBank/DDBJ databases">
        <title>Genome sequence and genetic diversity analysis of an under-domesticated orphan crop, white fonio (Digitaria exilis).</title>
        <authorList>
            <person name="Bennetzen J.L."/>
            <person name="Chen S."/>
            <person name="Ma X."/>
            <person name="Wang X."/>
            <person name="Yssel A.E.J."/>
            <person name="Chaluvadi S.R."/>
            <person name="Johnson M."/>
            <person name="Gangashetty P."/>
            <person name="Hamidou F."/>
            <person name="Sanogo M.D."/>
            <person name="Zwaenepoel A."/>
            <person name="Wallace J."/>
            <person name="Van De Peer Y."/>
            <person name="Van Deynze A."/>
        </authorList>
    </citation>
    <scope>NUCLEOTIDE SEQUENCE</scope>
    <source>
        <tissue evidence="1">Leaves</tissue>
    </source>
</reference>
<evidence type="ECO:0000313" key="1">
    <source>
        <dbReference type="EMBL" id="KAF8725472.1"/>
    </source>
</evidence>
<keyword evidence="2" id="KW-1185">Reference proteome</keyword>
<evidence type="ECO:0000313" key="2">
    <source>
        <dbReference type="Proteomes" id="UP000636709"/>
    </source>
</evidence>
<sequence length="64" mass="7034">MFGGETRVCRRSMAPLRLLLPSGRCRGIISPGFFRSPVAIYSDANGEAGETCVGVQGRRIIFFR</sequence>
<accession>A0A835F162</accession>
<dbReference type="Proteomes" id="UP000636709">
    <property type="component" value="Unassembled WGS sequence"/>
</dbReference>
<name>A0A835F162_9POAL</name>
<proteinExistence type="predicted"/>
<gene>
    <name evidence="1" type="ORF">HU200_019997</name>
</gene>
<comment type="caution">
    <text evidence="1">The sequence shown here is derived from an EMBL/GenBank/DDBJ whole genome shotgun (WGS) entry which is preliminary data.</text>
</comment>
<organism evidence="1 2">
    <name type="scientific">Digitaria exilis</name>
    <dbReference type="NCBI Taxonomy" id="1010633"/>
    <lineage>
        <taxon>Eukaryota</taxon>
        <taxon>Viridiplantae</taxon>
        <taxon>Streptophyta</taxon>
        <taxon>Embryophyta</taxon>
        <taxon>Tracheophyta</taxon>
        <taxon>Spermatophyta</taxon>
        <taxon>Magnoliopsida</taxon>
        <taxon>Liliopsida</taxon>
        <taxon>Poales</taxon>
        <taxon>Poaceae</taxon>
        <taxon>PACMAD clade</taxon>
        <taxon>Panicoideae</taxon>
        <taxon>Panicodae</taxon>
        <taxon>Paniceae</taxon>
        <taxon>Anthephorinae</taxon>
        <taxon>Digitaria</taxon>
    </lineage>
</organism>
<protein>
    <submittedName>
        <fullName evidence="1">Uncharacterized protein</fullName>
    </submittedName>
</protein>
<dbReference type="AlphaFoldDB" id="A0A835F162"/>
<dbReference type="EMBL" id="JACEFO010001653">
    <property type="protein sequence ID" value="KAF8725472.1"/>
    <property type="molecule type" value="Genomic_DNA"/>
</dbReference>